<dbReference type="AlphaFoldDB" id="A0A978VPT9"/>
<accession>A0A978VPT9</accession>
<comment type="caution">
    <text evidence="1">The sequence shown here is derived from an EMBL/GenBank/DDBJ whole genome shotgun (WGS) entry which is preliminary data.</text>
</comment>
<proteinExistence type="predicted"/>
<dbReference type="EMBL" id="JAEACU010000003">
    <property type="protein sequence ID" value="KAH7537564.1"/>
    <property type="molecule type" value="Genomic_DNA"/>
</dbReference>
<reference evidence="1" key="1">
    <citation type="journal article" date="2021" name="Front. Plant Sci.">
        <title>Chromosome-Scale Genome Assembly for Chinese Sour Jujube and Insights Into Its Genome Evolution and Domestication Signature.</title>
        <authorList>
            <person name="Shen L.-Y."/>
            <person name="Luo H."/>
            <person name="Wang X.-L."/>
            <person name="Wang X.-M."/>
            <person name="Qiu X.-J."/>
            <person name="Liu H."/>
            <person name="Zhou S.-S."/>
            <person name="Jia K.-H."/>
            <person name="Nie S."/>
            <person name="Bao Y.-T."/>
            <person name="Zhang R.-G."/>
            <person name="Yun Q.-Z."/>
            <person name="Chai Y.-H."/>
            <person name="Lu J.-Y."/>
            <person name="Li Y."/>
            <person name="Zhao S.-W."/>
            <person name="Mao J.-F."/>
            <person name="Jia S.-G."/>
            <person name="Mao Y.-M."/>
        </authorList>
    </citation>
    <scope>NUCLEOTIDE SEQUENCE</scope>
    <source>
        <strain evidence="1">AT0</strain>
        <tissue evidence="1">Leaf</tissue>
    </source>
</reference>
<dbReference type="Proteomes" id="UP000813462">
    <property type="component" value="Unassembled WGS sequence"/>
</dbReference>
<organism evidence="1 2">
    <name type="scientific">Ziziphus jujuba var. spinosa</name>
    <dbReference type="NCBI Taxonomy" id="714518"/>
    <lineage>
        <taxon>Eukaryota</taxon>
        <taxon>Viridiplantae</taxon>
        <taxon>Streptophyta</taxon>
        <taxon>Embryophyta</taxon>
        <taxon>Tracheophyta</taxon>
        <taxon>Spermatophyta</taxon>
        <taxon>Magnoliopsida</taxon>
        <taxon>eudicotyledons</taxon>
        <taxon>Gunneridae</taxon>
        <taxon>Pentapetalae</taxon>
        <taxon>rosids</taxon>
        <taxon>fabids</taxon>
        <taxon>Rosales</taxon>
        <taxon>Rhamnaceae</taxon>
        <taxon>Paliureae</taxon>
        <taxon>Ziziphus</taxon>
    </lineage>
</organism>
<evidence type="ECO:0000313" key="1">
    <source>
        <dbReference type="EMBL" id="KAH7537564.1"/>
    </source>
</evidence>
<evidence type="ECO:0000313" key="2">
    <source>
        <dbReference type="Proteomes" id="UP000813462"/>
    </source>
</evidence>
<name>A0A978VPT9_ZIZJJ</name>
<sequence length="178" mass="18935">MKPLETNGDALKLAELGSKYRAIDVYVKHEDIDGNEQANEAVQSPLDEPVLSPLDESIDSLLDSPIDELVDDETGKGNGAGISAMSAGVNDARKNVKNCAGSFGVAPASGHKNGNSTGEVHGDSDKLVSLASLNEDRDTLIVLTYNSVDDQLELYVGMKFSSQAVFREYLVDYALKGG</sequence>
<protein>
    <submittedName>
        <fullName evidence="1">Uncharacterized protein</fullName>
    </submittedName>
</protein>
<gene>
    <name evidence="1" type="ORF">FEM48_Zijuj03G0106400</name>
</gene>